<dbReference type="InterPro" id="IPR003959">
    <property type="entry name" value="ATPase_AAA_core"/>
</dbReference>
<dbReference type="PIRSF" id="PIRSF029347">
    <property type="entry name" value="RecF"/>
    <property type="match status" value="1"/>
</dbReference>
<protein>
    <submittedName>
        <fullName evidence="2">AAA family ATPase</fullName>
    </submittedName>
</protein>
<dbReference type="GO" id="GO:0016887">
    <property type="term" value="F:ATP hydrolysis activity"/>
    <property type="evidence" value="ECO:0007669"/>
    <property type="project" value="InterPro"/>
</dbReference>
<dbReference type="Pfam" id="PF13304">
    <property type="entry name" value="AAA_21"/>
    <property type="match status" value="1"/>
</dbReference>
<dbReference type="Gene3D" id="3.40.50.300">
    <property type="entry name" value="P-loop containing nucleotide triphosphate hydrolases"/>
    <property type="match status" value="1"/>
</dbReference>
<comment type="caution">
    <text evidence="2">The sequence shown here is derived from an EMBL/GenBank/DDBJ whole genome shotgun (WGS) entry which is preliminary data.</text>
</comment>
<feature type="domain" description="ATPase AAA-type core" evidence="1">
    <location>
        <begin position="26"/>
        <end position="314"/>
    </location>
</feature>
<dbReference type="GO" id="GO:0006302">
    <property type="term" value="P:double-strand break repair"/>
    <property type="evidence" value="ECO:0007669"/>
    <property type="project" value="TreeGrafter"/>
</dbReference>
<evidence type="ECO:0000259" key="1">
    <source>
        <dbReference type="Pfam" id="PF13304"/>
    </source>
</evidence>
<dbReference type="EMBL" id="JAFGIX010000089">
    <property type="protein sequence ID" value="MBN1574818.1"/>
    <property type="molecule type" value="Genomic_DNA"/>
</dbReference>
<dbReference type="GO" id="GO:0005524">
    <property type="term" value="F:ATP binding"/>
    <property type="evidence" value="ECO:0007669"/>
    <property type="project" value="InterPro"/>
</dbReference>
<reference evidence="2" key="2">
    <citation type="submission" date="2021-01" db="EMBL/GenBank/DDBJ databases">
        <authorList>
            <person name="Hahn C.R."/>
            <person name="Youssef N.H."/>
            <person name="Elshahed M."/>
        </authorList>
    </citation>
    <scope>NUCLEOTIDE SEQUENCE</scope>
    <source>
        <strain evidence="2">Zod_Metabat.24</strain>
    </source>
</reference>
<dbReference type="InterPro" id="IPR027417">
    <property type="entry name" value="P-loop_NTPase"/>
</dbReference>
<dbReference type="InterPro" id="IPR014555">
    <property type="entry name" value="RecF-like"/>
</dbReference>
<accession>A0A9D8PRM4</accession>
<name>A0A9D8PRM4_9DELT</name>
<dbReference type="PANTHER" id="PTHR32182:SF22">
    <property type="entry name" value="ATP-DEPENDENT ENDONUCLEASE, OLD FAMILY-RELATED"/>
    <property type="match status" value="1"/>
</dbReference>
<reference evidence="2" key="1">
    <citation type="journal article" date="2021" name="Environ. Microbiol.">
        <title>Genomic characterization of three novel Desulfobacterota classes expand the metabolic and phylogenetic diversity of the phylum.</title>
        <authorList>
            <person name="Murphy C.L."/>
            <person name="Biggerstaff J."/>
            <person name="Eichhorn A."/>
            <person name="Ewing E."/>
            <person name="Shahan R."/>
            <person name="Soriano D."/>
            <person name="Stewart S."/>
            <person name="VanMol K."/>
            <person name="Walker R."/>
            <person name="Walters P."/>
            <person name="Elshahed M.S."/>
            <person name="Youssef N.H."/>
        </authorList>
    </citation>
    <scope>NUCLEOTIDE SEQUENCE</scope>
    <source>
        <strain evidence="2">Zod_Metabat.24</strain>
    </source>
</reference>
<evidence type="ECO:0000313" key="2">
    <source>
        <dbReference type="EMBL" id="MBN1574818.1"/>
    </source>
</evidence>
<sequence length="364" mass="42375">MRPLDYITIKGFKSIKDLDRFKLNQLNVLIGANGSGKSNFIKVFTLLNNLVEGKLQEFVGREGGADNILFFGQKHTEELGIKLEFGINAYECILIPDKADKLIFKDEICYIHDKKQYKRPYDIKIGHGHNESRLSEVSKRARIAKYVYDDLKDWIVYHYHFHDTSTDAKVRLTCDINDNKFLRPDASNLAAFLYFHKKRHPTNYKNIVDTIKLVAPFFEDFMLEPDRLNTEKIRLEWKHMASDKYFNASTLSDGTLRFICLATLFLQKRPPRTIFLDEPELGLHPYAINILSEMMKSVLKKTQIIVSTQSVTFVNQFDLEDVVVVDLDNEESKFKRLTTNDMKEWLDEYGLGDLWEKNLLGGRP</sequence>
<dbReference type="GO" id="GO:0000731">
    <property type="term" value="P:DNA synthesis involved in DNA repair"/>
    <property type="evidence" value="ECO:0007669"/>
    <property type="project" value="TreeGrafter"/>
</dbReference>
<dbReference type="AlphaFoldDB" id="A0A9D8PRM4"/>
<dbReference type="SUPFAM" id="SSF52540">
    <property type="entry name" value="P-loop containing nucleoside triphosphate hydrolases"/>
    <property type="match status" value="1"/>
</dbReference>
<evidence type="ECO:0000313" key="3">
    <source>
        <dbReference type="Proteomes" id="UP000809273"/>
    </source>
</evidence>
<organism evidence="2 3">
    <name type="scientific">Candidatus Zymogenus saltonus</name>
    <dbReference type="NCBI Taxonomy" id="2844893"/>
    <lineage>
        <taxon>Bacteria</taxon>
        <taxon>Deltaproteobacteria</taxon>
        <taxon>Candidatus Zymogenia</taxon>
        <taxon>Candidatus Zymogeniales</taxon>
        <taxon>Candidatus Zymogenaceae</taxon>
        <taxon>Candidatus Zymogenus</taxon>
    </lineage>
</organism>
<dbReference type="PANTHER" id="PTHR32182">
    <property type="entry name" value="DNA REPLICATION AND REPAIR PROTEIN RECF"/>
    <property type="match status" value="1"/>
</dbReference>
<dbReference type="Proteomes" id="UP000809273">
    <property type="component" value="Unassembled WGS sequence"/>
</dbReference>
<proteinExistence type="predicted"/>
<gene>
    <name evidence="2" type="ORF">JW984_16600</name>
</gene>